<keyword evidence="4" id="KW-1185">Reference proteome</keyword>
<dbReference type="CDD" id="cd02440">
    <property type="entry name" value="AdoMet_MTases"/>
    <property type="match status" value="1"/>
</dbReference>
<dbReference type="eggNOG" id="COG2226">
    <property type="taxonomic scope" value="Bacteria"/>
</dbReference>
<protein>
    <submittedName>
        <fullName evidence="3">Methyltransferase type 11</fullName>
    </submittedName>
</protein>
<gene>
    <name evidence="3" type="ordered locus">Aaci_1717</name>
</gene>
<feature type="domain" description="Methyltransferase type 11" evidence="2">
    <location>
        <begin position="39"/>
        <end position="133"/>
    </location>
</feature>
<dbReference type="AlphaFoldDB" id="C8WXA7"/>
<evidence type="ECO:0000256" key="1">
    <source>
        <dbReference type="ARBA" id="ARBA00022679"/>
    </source>
</evidence>
<evidence type="ECO:0000313" key="3">
    <source>
        <dbReference type="EMBL" id="ACV58729.1"/>
    </source>
</evidence>
<dbReference type="KEGG" id="aac:Aaci_1717"/>
<dbReference type="Gene3D" id="3.40.50.150">
    <property type="entry name" value="Vaccinia Virus protein VP39"/>
    <property type="match status" value="1"/>
</dbReference>
<sequence length="239" mass="25875">MDYLDALSRADVVGAHPGGLALTEWWLEQVPLWAGAAVLDVGCGTGATALSLAERGMRVTALDVRQEMIDRVRDRARQAHLALDTVVGSAEALPWPPASFDAVIGESVLVFTDIPVVLREVRRVLKTSGFAVFVEMVAPTHPPSGWHQEAARVYGAREVPTLSSWRDRFLAAGFQPAVLRAGSIWSLAREVPPSGPVHGADVAMLGDREVGRALAEHFAWMERFGQTLGYGVFMLVPKV</sequence>
<organism evidence="3 4">
    <name type="scientific">Alicyclobacillus acidocaldarius subsp. acidocaldarius (strain ATCC 27009 / DSM 446 / BCRC 14685 / JCM 5260 / KCTC 1825 / NBRC 15652 / NCIMB 11725 / NRRL B-14509 / 104-IA)</name>
    <name type="common">Bacillus acidocaldarius</name>
    <dbReference type="NCBI Taxonomy" id="521098"/>
    <lineage>
        <taxon>Bacteria</taxon>
        <taxon>Bacillati</taxon>
        <taxon>Bacillota</taxon>
        <taxon>Bacilli</taxon>
        <taxon>Bacillales</taxon>
        <taxon>Alicyclobacillaceae</taxon>
        <taxon>Alicyclobacillus</taxon>
    </lineage>
</organism>
<dbReference type="GO" id="GO:0008757">
    <property type="term" value="F:S-adenosylmethionine-dependent methyltransferase activity"/>
    <property type="evidence" value="ECO:0007669"/>
    <property type="project" value="InterPro"/>
</dbReference>
<dbReference type="InterPro" id="IPR013216">
    <property type="entry name" value="Methyltransf_11"/>
</dbReference>
<accession>C8WXA7</accession>
<keyword evidence="3" id="KW-0489">Methyltransferase</keyword>
<proteinExistence type="predicted"/>
<dbReference type="InterPro" id="IPR029063">
    <property type="entry name" value="SAM-dependent_MTases_sf"/>
</dbReference>
<reference evidence="3 4" key="2">
    <citation type="journal article" date="2010" name="Stand. Genomic Sci.">
        <title>Complete genome sequence of Alicyclobacillus acidocaldarius type strain (104-IA).</title>
        <authorList>
            <person name="Mavromatis K."/>
            <person name="Sikorski J."/>
            <person name="Lapidus A."/>
            <person name="Glavina Del Rio T."/>
            <person name="Copeland A."/>
            <person name="Tice H."/>
            <person name="Cheng J.F."/>
            <person name="Lucas S."/>
            <person name="Chen F."/>
            <person name="Nolan M."/>
            <person name="Bruce D."/>
            <person name="Goodwin L."/>
            <person name="Pitluck S."/>
            <person name="Ivanova N."/>
            <person name="Ovchinnikova G."/>
            <person name="Pati A."/>
            <person name="Chen A."/>
            <person name="Palaniappan K."/>
            <person name="Land M."/>
            <person name="Hauser L."/>
            <person name="Chang Y.J."/>
            <person name="Jeffries C.D."/>
            <person name="Chain P."/>
            <person name="Meincke L."/>
            <person name="Sims D."/>
            <person name="Chertkov O."/>
            <person name="Han C."/>
            <person name="Brettin T."/>
            <person name="Detter J.C."/>
            <person name="Wahrenburg C."/>
            <person name="Rohde M."/>
            <person name="Pukall R."/>
            <person name="Goker M."/>
            <person name="Bristow J."/>
            <person name="Eisen J.A."/>
            <person name="Markowitz V."/>
            <person name="Hugenholtz P."/>
            <person name="Klenk H.P."/>
            <person name="Kyrpides N.C."/>
        </authorList>
    </citation>
    <scope>NUCLEOTIDE SEQUENCE [LARGE SCALE GENOMIC DNA]</scope>
    <source>
        <strain evidence="4">ATCC 27009 / DSM 446 / BCRC 14685 / JCM 5260 / KCTC 1825 / NBRC 15652 / NCIMB 11725 / NRRL B-14509 / 104-IA</strain>
    </source>
</reference>
<name>C8WXA7_ALIAD</name>
<evidence type="ECO:0000259" key="2">
    <source>
        <dbReference type="Pfam" id="PF08241"/>
    </source>
</evidence>
<reference evidence="4" key="1">
    <citation type="submission" date="2009-09" db="EMBL/GenBank/DDBJ databases">
        <title>The complete chromosome of Alicyclobacillus acidocaldarius subsp. acidocaldarius DSM 446.</title>
        <authorList>
            <consortium name="US DOE Joint Genome Institute (JGI-PGF)"/>
            <person name="Lucas S."/>
            <person name="Copeland A."/>
            <person name="Lapidus A."/>
            <person name="Glavina del Rio T."/>
            <person name="Dalin E."/>
            <person name="Tice H."/>
            <person name="Bruce D."/>
            <person name="Goodwin L."/>
            <person name="Pitluck S."/>
            <person name="Kyrpides N."/>
            <person name="Mavromatis K."/>
            <person name="Ivanova N."/>
            <person name="Ovchinnikova G."/>
            <person name="Chertkov O."/>
            <person name="Sims D."/>
            <person name="Brettin T."/>
            <person name="Detter J.C."/>
            <person name="Han C."/>
            <person name="Larimer F."/>
            <person name="Land M."/>
            <person name="Hauser L."/>
            <person name="Markowitz V."/>
            <person name="Cheng J.-F."/>
            <person name="Hugenholtz P."/>
            <person name="Woyke T."/>
            <person name="Wu D."/>
            <person name="Pukall R."/>
            <person name="Klenk H.-P."/>
            <person name="Eisen J.A."/>
        </authorList>
    </citation>
    <scope>NUCLEOTIDE SEQUENCE [LARGE SCALE GENOMIC DNA]</scope>
    <source>
        <strain evidence="4">ATCC 27009 / DSM 446 / BCRC 14685 / JCM 5260 / KCTC 1825 / NBRC 15652 / NCIMB 11725 / NRRL B-14509 / 104-IA</strain>
    </source>
</reference>
<dbReference type="EMBL" id="CP001727">
    <property type="protein sequence ID" value="ACV58729.1"/>
    <property type="molecule type" value="Genomic_DNA"/>
</dbReference>
<dbReference type="GO" id="GO:0032259">
    <property type="term" value="P:methylation"/>
    <property type="evidence" value="ECO:0007669"/>
    <property type="project" value="UniProtKB-KW"/>
</dbReference>
<evidence type="ECO:0000313" key="4">
    <source>
        <dbReference type="Proteomes" id="UP000001917"/>
    </source>
</evidence>
<dbReference type="RefSeq" id="WP_012811027.1">
    <property type="nucleotide sequence ID" value="NC_013205.1"/>
</dbReference>
<dbReference type="SUPFAM" id="SSF53335">
    <property type="entry name" value="S-adenosyl-L-methionine-dependent methyltransferases"/>
    <property type="match status" value="1"/>
</dbReference>
<dbReference type="PANTHER" id="PTHR44068">
    <property type="entry name" value="ZGC:194242"/>
    <property type="match status" value="1"/>
</dbReference>
<dbReference type="STRING" id="521098.Aaci_1717"/>
<dbReference type="Proteomes" id="UP000001917">
    <property type="component" value="Chromosome"/>
</dbReference>
<dbReference type="PANTHER" id="PTHR44068:SF11">
    <property type="entry name" value="GERANYL DIPHOSPHATE 2-C-METHYLTRANSFERASE"/>
    <property type="match status" value="1"/>
</dbReference>
<dbReference type="Pfam" id="PF08241">
    <property type="entry name" value="Methyltransf_11"/>
    <property type="match status" value="1"/>
</dbReference>
<keyword evidence="1 3" id="KW-0808">Transferase</keyword>
<dbReference type="HOGENOM" id="CLU_039068_8_2_9"/>
<dbReference type="InterPro" id="IPR050447">
    <property type="entry name" value="Erg6_SMT_methyltransf"/>
</dbReference>